<dbReference type="AlphaFoldDB" id="A0A433Q803"/>
<dbReference type="SUPFAM" id="SSF52540">
    <property type="entry name" value="P-loop containing nucleoside triphosphate hydrolases"/>
    <property type="match status" value="1"/>
</dbReference>
<dbReference type="PANTHER" id="PTHR11472:SF1">
    <property type="entry name" value="GENERAL TRANSCRIPTION AND DNA REPAIR FACTOR IIH HELICASE SUBUNIT XPD"/>
    <property type="match status" value="1"/>
</dbReference>
<keyword evidence="3" id="KW-0067">ATP-binding</keyword>
<reference evidence="5 6" key="1">
    <citation type="journal article" date="2018" name="New Phytol.">
        <title>Phylogenomics of Endogonaceae and evolution of mycorrhizas within Mucoromycota.</title>
        <authorList>
            <person name="Chang Y."/>
            <person name="Desiro A."/>
            <person name="Na H."/>
            <person name="Sandor L."/>
            <person name="Lipzen A."/>
            <person name="Clum A."/>
            <person name="Barry K."/>
            <person name="Grigoriev I.V."/>
            <person name="Martin F.M."/>
            <person name="Stajich J.E."/>
            <person name="Smith M.E."/>
            <person name="Bonito G."/>
            <person name="Spatafora J.W."/>
        </authorList>
    </citation>
    <scope>NUCLEOTIDE SEQUENCE [LARGE SCALE GENOMIC DNA]</scope>
    <source>
        <strain evidence="5 6">AD002</strain>
    </source>
</reference>
<evidence type="ECO:0000313" key="5">
    <source>
        <dbReference type="EMBL" id="RUS25896.1"/>
    </source>
</evidence>
<keyword evidence="2" id="KW-0378">Hydrolase</keyword>
<dbReference type="Proteomes" id="UP000274822">
    <property type="component" value="Unassembled WGS sequence"/>
</dbReference>
<feature type="non-terminal residue" evidence="5">
    <location>
        <position position="154"/>
    </location>
</feature>
<protein>
    <submittedName>
        <fullName evidence="5">Protein Y50D7A.11</fullName>
    </submittedName>
</protein>
<name>A0A433Q803_9FUNG</name>
<dbReference type="GO" id="GO:0003678">
    <property type="term" value="F:DNA helicase activity"/>
    <property type="evidence" value="ECO:0007669"/>
    <property type="project" value="InterPro"/>
</dbReference>
<dbReference type="GO" id="GO:0003684">
    <property type="term" value="F:damaged DNA binding"/>
    <property type="evidence" value="ECO:0007669"/>
    <property type="project" value="TreeGrafter"/>
</dbReference>
<keyword evidence="1" id="KW-0547">Nucleotide-binding</keyword>
<dbReference type="GO" id="GO:0045951">
    <property type="term" value="P:positive regulation of mitotic recombination"/>
    <property type="evidence" value="ECO:0007669"/>
    <property type="project" value="TreeGrafter"/>
</dbReference>
<dbReference type="InterPro" id="IPR014013">
    <property type="entry name" value="Helic_SF1/SF2_ATP-bd_DinG/Rad3"/>
</dbReference>
<dbReference type="InterPro" id="IPR027417">
    <property type="entry name" value="P-loop_NTPase"/>
</dbReference>
<accession>A0A433Q803</accession>
<dbReference type="EMBL" id="RBNJ01011719">
    <property type="protein sequence ID" value="RUS25896.1"/>
    <property type="molecule type" value="Genomic_DNA"/>
</dbReference>
<comment type="caution">
    <text evidence="5">The sequence shown here is derived from an EMBL/GenBank/DDBJ whole genome shotgun (WGS) entry which is preliminary data.</text>
</comment>
<dbReference type="InterPro" id="IPR010614">
    <property type="entry name" value="RAD3-like_helicase_DEAD"/>
</dbReference>
<organism evidence="5 6">
    <name type="scientific">Jimgerdemannia flammicorona</name>
    <dbReference type="NCBI Taxonomy" id="994334"/>
    <lineage>
        <taxon>Eukaryota</taxon>
        <taxon>Fungi</taxon>
        <taxon>Fungi incertae sedis</taxon>
        <taxon>Mucoromycota</taxon>
        <taxon>Mucoromycotina</taxon>
        <taxon>Endogonomycetes</taxon>
        <taxon>Endogonales</taxon>
        <taxon>Endogonaceae</taxon>
        <taxon>Jimgerdemannia</taxon>
    </lineage>
</organism>
<dbReference type="Gene3D" id="3.40.50.300">
    <property type="entry name" value="P-loop containing nucleotide triphosphate hydrolases"/>
    <property type="match status" value="1"/>
</dbReference>
<evidence type="ECO:0000256" key="3">
    <source>
        <dbReference type="ARBA" id="ARBA00022840"/>
    </source>
</evidence>
<dbReference type="InterPro" id="IPR045028">
    <property type="entry name" value="DinG/Rad3-like"/>
</dbReference>
<evidence type="ECO:0000256" key="2">
    <source>
        <dbReference type="ARBA" id="ARBA00022801"/>
    </source>
</evidence>
<keyword evidence="6" id="KW-1185">Reference proteome</keyword>
<dbReference type="GO" id="GO:0006366">
    <property type="term" value="P:transcription by RNA polymerase II"/>
    <property type="evidence" value="ECO:0007669"/>
    <property type="project" value="TreeGrafter"/>
</dbReference>
<evidence type="ECO:0000259" key="4">
    <source>
        <dbReference type="PROSITE" id="PS51193"/>
    </source>
</evidence>
<dbReference type="GO" id="GO:0005524">
    <property type="term" value="F:ATP binding"/>
    <property type="evidence" value="ECO:0007669"/>
    <property type="project" value="UniProtKB-KW"/>
</dbReference>
<gene>
    <name evidence="5" type="ORF">BC938DRAFT_471500</name>
</gene>
<proteinExistence type="predicted"/>
<dbReference type="PROSITE" id="PS51193">
    <property type="entry name" value="HELICASE_ATP_BIND_2"/>
    <property type="match status" value="1"/>
</dbReference>
<dbReference type="Pfam" id="PF06733">
    <property type="entry name" value="DEAD_2"/>
    <property type="match status" value="1"/>
</dbReference>
<feature type="domain" description="Helicase ATP-binding" evidence="4">
    <location>
        <begin position="7"/>
        <end position="154"/>
    </location>
</feature>
<evidence type="ECO:0000256" key="1">
    <source>
        <dbReference type="ARBA" id="ARBA00022741"/>
    </source>
</evidence>
<dbReference type="GO" id="GO:0005634">
    <property type="term" value="C:nucleus"/>
    <property type="evidence" value="ECO:0007669"/>
    <property type="project" value="TreeGrafter"/>
</dbReference>
<dbReference type="SMART" id="SM00488">
    <property type="entry name" value="DEXDc2"/>
    <property type="match status" value="1"/>
</dbReference>
<dbReference type="GO" id="GO:0016818">
    <property type="term" value="F:hydrolase activity, acting on acid anhydrides, in phosphorus-containing anhydrides"/>
    <property type="evidence" value="ECO:0007669"/>
    <property type="project" value="InterPro"/>
</dbReference>
<dbReference type="InterPro" id="IPR006554">
    <property type="entry name" value="Helicase-like_DEXD_c2"/>
</dbReference>
<evidence type="ECO:0000313" key="6">
    <source>
        <dbReference type="Proteomes" id="UP000274822"/>
    </source>
</evidence>
<dbReference type="PANTHER" id="PTHR11472">
    <property type="entry name" value="DNA REPAIR DEAD HELICASE RAD3/XP-D SUBFAMILY MEMBER"/>
    <property type="match status" value="1"/>
</dbReference>
<sequence length="154" mass="17849">MIFKIDDLPIHFPYDKIYPEQYAYMCDLKRALDAQGHCVLEMPSGTGKTVSLLSLIVAYQQFYPEKRKLIYCSRTVPEIEKALAELKRLIDYRKDENFLGIGLTSRRNLCLHPSVSKEKKGKVVDSRCRSLTASWVREKAKAEPGKHELCQFYE</sequence>